<keyword evidence="3" id="KW-1185">Reference proteome</keyword>
<organism evidence="3 4">
    <name type="scientific">Echinops telfairi</name>
    <name type="common">Lesser hedgehog tenrec</name>
    <dbReference type="NCBI Taxonomy" id="9371"/>
    <lineage>
        <taxon>Eukaryota</taxon>
        <taxon>Metazoa</taxon>
        <taxon>Chordata</taxon>
        <taxon>Craniata</taxon>
        <taxon>Vertebrata</taxon>
        <taxon>Euteleostomi</taxon>
        <taxon>Mammalia</taxon>
        <taxon>Eutheria</taxon>
        <taxon>Afrotheria</taxon>
        <taxon>Tenrecidae</taxon>
        <taxon>Tenrecinae</taxon>
        <taxon>Echinops</taxon>
    </lineage>
</organism>
<evidence type="ECO:0000313" key="4">
    <source>
        <dbReference type="RefSeq" id="XP_004706085.2"/>
    </source>
</evidence>
<gene>
    <name evidence="4" type="primary">SPN</name>
</gene>
<dbReference type="InterPro" id="IPR038829">
    <property type="entry name" value="Leukosialin"/>
</dbReference>
<evidence type="ECO:0000313" key="3">
    <source>
        <dbReference type="Proteomes" id="UP000694863"/>
    </source>
</evidence>
<dbReference type="Proteomes" id="UP000694863">
    <property type="component" value="Unplaced"/>
</dbReference>
<name>A0ABM0IRJ7_ECHTE</name>
<evidence type="ECO:0000256" key="2">
    <source>
        <dbReference type="SAM" id="Phobius"/>
    </source>
</evidence>
<feature type="compositionally biased region" description="Gly residues" evidence="1">
    <location>
        <begin position="192"/>
        <end position="202"/>
    </location>
</feature>
<feature type="region of interest" description="Disordered" evidence="1">
    <location>
        <begin position="181"/>
        <end position="272"/>
    </location>
</feature>
<feature type="compositionally biased region" description="Polar residues" evidence="1">
    <location>
        <begin position="25"/>
        <end position="52"/>
    </location>
</feature>
<keyword evidence="2" id="KW-0472">Membrane</keyword>
<dbReference type="RefSeq" id="XP_004706085.2">
    <property type="nucleotide sequence ID" value="XM_004706028.2"/>
</dbReference>
<evidence type="ECO:0000256" key="1">
    <source>
        <dbReference type="SAM" id="MobiDB-lite"/>
    </source>
</evidence>
<reference evidence="4" key="1">
    <citation type="submission" date="2025-08" db="UniProtKB">
        <authorList>
            <consortium name="RefSeq"/>
        </authorList>
    </citation>
    <scope>IDENTIFICATION</scope>
</reference>
<feature type="transmembrane region" description="Helical" evidence="2">
    <location>
        <begin position="127"/>
        <end position="149"/>
    </location>
</feature>
<dbReference type="PANTHER" id="PTHR35265">
    <property type="entry name" value="LEUKOSIALIN"/>
    <property type="match status" value="1"/>
</dbReference>
<protein>
    <submittedName>
        <fullName evidence="4">Leukosialin</fullName>
    </submittedName>
</protein>
<feature type="compositionally biased region" description="Polar residues" evidence="1">
    <location>
        <begin position="1"/>
        <end position="16"/>
    </location>
</feature>
<feature type="compositionally biased region" description="Low complexity" evidence="1">
    <location>
        <begin position="225"/>
        <end position="240"/>
    </location>
</feature>
<sequence length="272" mass="28019">MATSSLETFNVTSGPSVTKAARSLETPNMTSGPSLTKAASSLETPNVTTGPSLTKAARGLETPNVTSGPPLTKAAGSLETPGVTRAAPILETTSSSIHVSPTAPAETSLHTTARLSPQSEKDTGSTLLVAVLVALLVVAVLGTLLVLWCRRQRRRTGSLMLSTSAKRNKVVDAWAGPARVSDEEMATATVGGSAGDKTGGIPDGERPGRRPTLTTFFGRRKSRQGSLALEELEAGPAASPKPEEEPLVGSEDGEGEAPNPNGSEVRDDNANE</sequence>
<keyword evidence="2" id="KW-0812">Transmembrane</keyword>
<dbReference type="GeneID" id="101638379"/>
<proteinExistence type="predicted"/>
<dbReference type="PANTHER" id="PTHR35265:SF1">
    <property type="entry name" value="LEUKOSIALIN"/>
    <property type="match status" value="1"/>
</dbReference>
<keyword evidence="2" id="KW-1133">Transmembrane helix</keyword>
<feature type="region of interest" description="Disordered" evidence="1">
    <location>
        <begin position="1"/>
        <end position="120"/>
    </location>
</feature>
<accession>A0ABM0IRJ7</accession>
<feature type="compositionally biased region" description="Polar residues" evidence="1">
    <location>
        <begin position="108"/>
        <end position="118"/>
    </location>
</feature>